<dbReference type="RefSeq" id="WP_163953867.1">
    <property type="nucleotide sequence ID" value="NZ_JAAFZH010000014.1"/>
</dbReference>
<gene>
    <name evidence="1" type="ORF">GK108_23760</name>
</gene>
<evidence type="ECO:0000313" key="1">
    <source>
        <dbReference type="EMBL" id="NDU97922.1"/>
    </source>
</evidence>
<keyword evidence="2" id="KW-1185">Reference proteome</keyword>
<dbReference type="EMBL" id="JAAFZH010000014">
    <property type="protein sequence ID" value="NDU97922.1"/>
    <property type="molecule type" value="Genomic_DNA"/>
</dbReference>
<sequence>MSNNQQQELLGKKRLYESIITSRLISAKELDDVFHKQPVLAPSPAKQAISRQMRQRINLIHLQCQAMIAEYDLVVKQLQHS</sequence>
<dbReference type="Proteomes" id="UP000474175">
    <property type="component" value="Unassembled WGS sequence"/>
</dbReference>
<evidence type="ECO:0000313" key="2">
    <source>
        <dbReference type="Proteomes" id="UP000474175"/>
    </source>
</evidence>
<reference evidence="1 2" key="1">
    <citation type="submission" date="2020-02" db="EMBL/GenBank/DDBJ databases">
        <title>Draft genome sequence of two Spirosoma agri KCTC 52727 and Spirosoma terrae KCTC 52035.</title>
        <authorList>
            <person name="Rojas J."/>
            <person name="Ambika Manirajan B."/>
            <person name="Suarez C."/>
            <person name="Ratering S."/>
            <person name="Schnell S."/>
        </authorList>
    </citation>
    <scope>NUCLEOTIDE SEQUENCE [LARGE SCALE GENOMIC DNA]</scope>
    <source>
        <strain evidence="1 2">KCTC 52035</strain>
    </source>
</reference>
<name>A0A6L9LF00_9BACT</name>
<accession>A0A6L9LF00</accession>
<protein>
    <submittedName>
        <fullName evidence="1">Uncharacterized protein</fullName>
    </submittedName>
</protein>
<organism evidence="1 2">
    <name type="scientific">Spirosoma terrae</name>
    <dbReference type="NCBI Taxonomy" id="1968276"/>
    <lineage>
        <taxon>Bacteria</taxon>
        <taxon>Pseudomonadati</taxon>
        <taxon>Bacteroidota</taxon>
        <taxon>Cytophagia</taxon>
        <taxon>Cytophagales</taxon>
        <taxon>Cytophagaceae</taxon>
        <taxon>Spirosoma</taxon>
    </lineage>
</organism>
<dbReference type="AlphaFoldDB" id="A0A6L9LF00"/>
<proteinExistence type="predicted"/>
<comment type="caution">
    <text evidence="1">The sequence shown here is derived from an EMBL/GenBank/DDBJ whole genome shotgun (WGS) entry which is preliminary data.</text>
</comment>